<keyword evidence="5" id="KW-0319">Glycerol metabolism</keyword>
<keyword evidence="6" id="KW-0067">ATP-binding</keyword>
<evidence type="ECO:0000256" key="1">
    <source>
        <dbReference type="ARBA" id="ARBA00009156"/>
    </source>
</evidence>
<evidence type="ECO:0000256" key="4">
    <source>
        <dbReference type="ARBA" id="ARBA00022777"/>
    </source>
</evidence>
<sequence length="506" mass="56077">MSSYVIAIDQSTSGTKAILVNQDGHVVGKCSRSHDQCYPQQGWVEHDPEQIYDNLCIVLKELLAASKVKRKEIIGLALCNQRETSVVWSATDGRPVYPAIVWQCQRTRQVCERLAAEGAEDEVRQSTGLVLDPYFSATKIQWILSHVSITCANQTDLRVGTMDSWLLWKLTGGRVHATDISNASRTLLFNIHTLEWDERLCRLFGVPMDLLPEVRASSDFYGTVVDEATGLKGVPILAVMGDSQASSFGHLCVRPGQTKVTFGTGTSVLMNIGNEVTISADRGVLTSIGWKVGNRVTYVAEAAIRSTGDTIQWLRNELRIIDTEIELLDALKEEQRKSDVYFVPAFTGLGSPYWVSSARAAILGIDRSTTRTDILRAAVESIAFQVRDAKDLLERELGTSISEIRADGGASRNRHLMQLQADVLNIPVQCSKEDDMSALGVAYAAGLRAGLWGSVEELANDIFLYQLYTPNPEKHRECECRYLNWRNAVDAVLGYSTIMKARRPET</sequence>
<evidence type="ECO:0000256" key="8">
    <source>
        <dbReference type="RuleBase" id="RU003733"/>
    </source>
</evidence>
<keyword evidence="2 8" id="KW-0808">Transferase</keyword>
<dbReference type="STRING" id="252246.SAMN05421799_11346"/>
<dbReference type="PANTHER" id="PTHR10196:SF69">
    <property type="entry name" value="GLYCEROL KINASE"/>
    <property type="match status" value="1"/>
</dbReference>
<dbReference type="CDD" id="cd07769">
    <property type="entry name" value="ASKHA_NBD_FGGY_GK"/>
    <property type="match status" value="1"/>
</dbReference>
<dbReference type="InterPro" id="IPR018484">
    <property type="entry name" value="FGGY_N"/>
</dbReference>
<evidence type="ECO:0000259" key="9">
    <source>
        <dbReference type="Pfam" id="PF00370"/>
    </source>
</evidence>
<gene>
    <name evidence="11" type="ORF">SAMN05421799_11346</name>
</gene>
<dbReference type="OrthoDB" id="9805576at2"/>
<dbReference type="SUPFAM" id="SSF53067">
    <property type="entry name" value="Actin-like ATPase domain"/>
    <property type="match status" value="2"/>
</dbReference>
<keyword evidence="12" id="KW-1185">Reference proteome</keyword>
<organism evidence="11 12">
    <name type="scientific">Alicyclobacillus vulcanalis</name>
    <dbReference type="NCBI Taxonomy" id="252246"/>
    <lineage>
        <taxon>Bacteria</taxon>
        <taxon>Bacillati</taxon>
        <taxon>Bacillota</taxon>
        <taxon>Bacilli</taxon>
        <taxon>Bacillales</taxon>
        <taxon>Alicyclobacillaceae</taxon>
        <taxon>Alicyclobacillus</taxon>
    </lineage>
</organism>
<dbReference type="Gene3D" id="3.30.420.40">
    <property type="match status" value="2"/>
</dbReference>
<dbReference type="PROSITE" id="PS00445">
    <property type="entry name" value="FGGY_KINASES_2"/>
    <property type="match status" value="1"/>
</dbReference>
<dbReference type="InterPro" id="IPR043129">
    <property type="entry name" value="ATPase_NBD"/>
</dbReference>
<dbReference type="AlphaFoldDB" id="A0A1N7PGH6"/>
<proteinExistence type="inferred from homology"/>
<dbReference type="Proteomes" id="UP000186156">
    <property type="component" value="Unassembled WGS sequence"/>
</dbReference>
<dbReference type="GO" id="GO:0019563">
    <property type="term" value="P:glycerol catabolic process"/>
    <property type="evidence" value="ECO:0007669"/>
    <property type="project" value="TreeGrafter"/>
</dbReference>
<dbReference type="GO" id="GO:0005829">
    <property type="term" value="C:cytosol"/>
    <property type="evidence" value="ECO:0007669"/>
    <property type="project" value="TreeGrafter"/>
</dbReference>
<dbReference type="Pfam" id="PF00370">
    <property type="entry name" value="FGGY_N"/>
    <property type="match status" value="1"/>
</dbReference>
<dbReference type="PIRSF" id="PIRSF000538">
    <property type="entry name" value="GlpK"/>
    <property type="match status" value="1"/>
</dbReference>
<dbReference type="InterPro" id="IPR018485">
    <property type="entry name" value="FGGY_C"/>
</dbReference>
<dbReference type="RefSeq" id="WP_076348865.1">
    <property type="nucleotide sequence ID" value="NZ_FTOO01000013.1"/>
</dbReference>
<dbReference type="FunFam" id="3.30.420.40:FF:000008">
    <property type="entry name" value="Glycerol kinase"/>
    <property type="match status" value="1"/>
</dbReference>
<evidence type="ECO:0000313" key="12">
    <source>
        <dbReference type="Proteomes" id="UP000186156"/>
    </source>
</evidence>
<dbReference type="InterPro" id="IPR000577">
    <property type="entry name" value="Carb_kinase_FGGY"/>
</dbReference>
<evidence type="ECO:0000256" key="2">
    <source>
        <dbReference type="ARBA" id="ARBA00022679"/>
    </source>
</evidence>
<dbReference type="InterPro" id="IPR018483">
    <property type="entry name" value="Carb_kinase_FGGY_CS"/>
</dbReference>
<dbReference type="PANTHER" id="PTHR10196">
    <property type="entry name" value="SUGAR KINASE"/>
    <property type="match status" value="1"/>
</dbReference>
<reference evidence="12" key="1">
    <citation type="submission" date="2017-01" db="EMBL/GenBank/DDBJ databases">
        <authorList>
            <person name="Varghese N."/>
            <person name="Submissions S."/>
        </authorList>
    </citation>
    <scope>NUCLEOTIDE SEQUENCE [LARGE SCALE GENOMIC DNA]</scope>
    <source>
        <strain evidence="12">DSM 16176</strain>
    </source>
</reference>
<evidence type="ECO:0000259" key="10">
    <source>
        <dbReference type="Pfam" id="PF02782"/>
    </source>
</evidence>
<evidence type="ECO:0000313" key="11">
    <source>
        <dbReference type="EMBL" id="SIT09678.1"/>
    </source>
</evidence>
<dbReference type="GO" id="GO:0005524">
    <property type="term" value="F:ATP binding"/>
    <property type="evidence" value="ECO:0007669"/>
    <property type="project" value="UniProtKB-KW"/>
</dbReference>
<dbReference type="NCBIfam" id="NF000756">
    <property type="entry name" value="PRK00047.1"/>
    <property type="match status" value="1"/>
</dbReference>
<evidence type="ECO:0000256" key="3">
    <source>
        <dbReference type="ARBA" id="ARBA00022741"/>
    </source>
</evidence>
<dbReference type="GO" id="GO:0004370">
    <property type="term" value="F:glycerol kinase activity"/>
    <property type="evidence" value="ECO:0007669"/>
    <property type="project" value="TreeGrafter"/>
</dbReference>
<keyword evidence="3" id="KW-0547">Nucleotide-binding</keyword>
<dbReference type="Pfam" id="PF02782">
    <property type="entry name" value="FGGY_C"/>
    <property type="match status" value="1"/>
</dbReference>
<name>A0A1N7PGH6_9BACL</name>
<evidence type="ECO:0000256" key="7">
    <source>
        <dbReference type="ARBA" id="ARBA00043149"/>
    </source>
</evidence>
<feature type="domain" description="Carbohydrate kinase FGGY N-terminal" evidence="9">
    <location>
        <begin position="4"/>
        <end position="249"/>
    </location>
</feature>
<keyword evidence="4 8" id="KW-0418">Kinase</keyword>
<accession>A0A1N7PGH6</accession>
<protein>
    <recommendedName>
        <fullName evidence="7">ATP:glycerol 3-phosphotransferase</fullName>
    </recommendedName>
</protein>
<evidence type="ECO:0000256" key="5">
    <source>
        <dbReference type="ARBA" id="ARBA00022798"/>
    </source>
</evidence>
<feature type="domain" description="Carbohydrate kinase FGGY C-terminal" evidence="10">
    <location>
        <begin position="260"/>
        <end position="447"/>
    </location>
</feature>
<dbReference type="EMBL" id="FTOO01000013">
    <property type="protein sequence ID" value="SIT09678.1"/>
    <property type="molecule type" value="Genomic_DNA"/>
</dbReference>
<comment type="similarity">
    <text evidence="1 8">Belongs to the FGGY kinase family.</text>
</comment>
<evidence type="ECO:0000256" key="6">
    <source>
        <dbReference type="ARBA" id="ARBA00022840"/>
    </source>
</evidence>